<feature type="transmembrane region" description="Helical" evidence="3">
    <location>
        <begin position="6"/>
        <end position="26"/>
    </location>
</feature>
<evidence type="ECO:0000313" key="5">
    <source>
        <dbReference type="EMBL" id="MCK8781525.1"/>
    </source>
</evidence>
<dbReference type="NCBIfam" id="TIGR00254">
    <property type="entry name" value="GGDEF"/>
    <property type="match status" value="1"/>
</dbReference>
<comment type="catalytic activity">
    <reaction evidence="2">
        <text>2 GTP = 3',3'-c-di-GMP + 2 diphosphate</text>
        <dbReference type="Rhea" id="RHEA:24898"/>
        <dbReference type="ChEBI" id="CHEBI:33019"/>
        <dbReference type="ChEBI" id="CHEBI:37565"/>
        <dbReference type="ChEBI" id="CHEBI:58805"/>
        <dbReference type="EC" id="2.7.7.65"/>
    </reaction>
</comment>
<protein>
    <recommendedName>
        <fullName evidence="1">diguanylate cyclase</fullName>
        <ecNumber evidence="1">2.7.7.65</ecNumber>
    </recommendedName>
</protein>
<dbReference type="Proteomes" id="UP001202827">
    <property type="component" value="Unassembled WGS sequence"/>
</dbReference>
<keyword evidence="3" id="KW-0472">Membrane</keyword>
<dbReference type="InterPro" id="IPR000160">
    <property type="entry name" value="GGDEF_dom"/>
</dbReference>
<evidence type="ECO:0000313" key="6">
    <source>
        <dbReference type="Proteomes" id="UP001202827"/>
    </source>
</evidence>
<dbReference type="SUPFAM" id="SSF55073">
    <property type="entry name" value="Nucleotide cyclase"/>
    <property type="match status" value="1"/>
</dbReference>
<dbReference type="Gene3D" id="3.30.70.270">
    <property type="match status" value="1"/>
</dbReference>
<dbReference type="CDD" id="cd01949">
    <property type="entry name" value="GGDEF"/>
    <property type="match status" value="1"/>
</dbReference>
<dbReference type="PANTHER" id="PTHR45138">
    <property type="entry name" value="REGULATORY COMPONENTS OF SENSORY TRANSDUCTION SYSTEM"/>
    <property type="match status" value="1"/>
</dbReference>
<sequence>MDILTGLMIWAAEAITLAVLLWSRWFAERKNYCLTWSCGFALHGLGVALVAARGHIPDFMSIELANAIILAGVGGWIAGLLQFDGRRVEGYVAVPALIWIAGMFLTPVRETFAYRVALANMASATGYLIISGLLLKHAGTSRSTRQILAALIGAQAVCSFLVAGSTLLAQYTSFQTAHVAGWLFVPTAICFMASVMFAGKLLAERTEQKLKILAKTDALTGVLNRRGLIDEFHALRAHVDPSKPIIAFLQFDLDFFKQINDKFGHQAGDAVLVAFAEIGQTSLRGRGSFGRMGGEEFASILRVKDMVEAASIAEAVRLTIKRQTVLIGEHELKGTVSAGIALAVAETANLDLLLSAADRALYTAKNCGRDRSAIADGADISIVPSADRRGEAEEPGDLRVSQQVVALRRIAAIGQPSAVLP</sequence>
<dbReference type="PANTHER" id="PTHR45138:SF9">
    <property type="entry name" value="DIGUANYLATE CYCLASE DGCM-RELATED"/>
    <property type="match status" value="1"/>
</dbReference>
<dbReference type="InterPro" id="IPR043128">
    <property type="entry name" value="Rev_trsase/Diguanyl_cyclase"/>
</dbReference>
<keyword evidence="3" id="KW-0812">Transmembrane</keyword>
<evidence type="ECO:0000256" key="3">
    <source>
        <dbReference type="SAM" id="Phobius"/>
    </source>
</evidence>
<feature type="transmembrane region" description="Helical" evidence="3">
    <location>
        <begin position="147"/>
        <end position="169"/>
    </location>
</feature>
<feature type="transmembrane region" description="Helical" evidence="3">
    <location>
        <begin position="181"/>
        <end position="203"/>
    </location>
</feature>
<accession>A0ABT0IUJ1</accession>
<dbReference type="RefSeq" id="WP_248684003.1">
    <property type="nucleotide sequence ID" value="NZ_JALPRY010000018.1"/>
</dbReference>
<dbReference type="EC" id="2.7.7.65" evidence="1"/>
<feature type="transmembrane region" description="Helical" evidence="3">
    <location>
        <begin position="88"/>
        <end position="106"/>
    </location>
</feature>
<name>A0ABT0IUJ1_9HYPH</name>
<dbReference type="Pfam" id="PF00990">
    <property type="entry name" value="GGDEF"/>
    <property type="match status" value="1"/>
</dbReference>
<gene>
    <name evidence="5" type="ORF">M0654_16215</name>
</gene>
<evidence type="ECO:0000256" key="1">
    <source>
        <dbReference type="ARBA" id="ARBA00012528"/>
    </source>
</evidence>
<dbReference type="PROSITE" id="PS50887">
    <property type="entry name" value="GGDEF"/>
    <property type="match status" value="1"/>
</dbReference>
<feature type="transmembrane region" description="Helical" evidence="3">
    <location>
        <begin position="64"/>
        <end position="81"/>
    </location>
</feature>
<dbReference type="InterPro" id="IPR050469">
    <property type="entry name" value="Diguanylate_Cyclase"/>
</dbReference>
<organism evidence="5 6">
    <name type="scientific">Neorhizobium turbinariae</name>
    <dbReference type="NCBI Taxonomy" id="2937795"/>
    <lineage>
        <taxon>Bacteria</taxon>
        <taxon>Pseudomonadati</taxon>
        <taxon>Pseudomonadota</taxon>
        <taxon>Alphaproteobacteria</taxon>
        <taxon>Hyphomicrobiales</taxon>
        <taxon>Rhizobiaceae</taxon>
        <taxon>Rhizobium/Agrobacterium group</taxon>
        <taxon>Neorhizobium</taxon>
    </lineage>
</organism>
<evidence type="ECO:0000259" key="4">
    <source>
        <dbReference type="PROSITE" id="PS50887"/>
    </source>
</evidence>
<feature type="transmembrane region" description="Helical" evidence="3">
    <location>
        <begin position="112"/>
        <end position="135"/>
    </location>
</feature>
<proteinExistence type="predicted"/>
<feature type="domain" description="GGDEF" evidence="4">
    <location>
        <begin position="244"/>
        <end position="377"/>
    </location>
</feature>
<dbReference type="InterPro" id="IPR029787">
    <property type="entry name" value="Nucleotide_cyclase"/>
</dbReference>
<evidence type="ECO:0000256" key="2">
    <source>
        <dbReference type="ARBA" id="ARBA00034247"/>
    </source>
</evidence>
<reference evidence="5 6" key="1">
    <citation type="submission" date="2022-04" db="EMBL/GenBank/DDBJ databases">
        <title>Rhizobium coralii sp. nov., isolated from coral Turbinaria peltata.</title>
        <authorList>
            <person name="Sun H."/>
        </authorList>
    </citation>
    <scope>NUCLEOTIDE SEQUENCE [LARGE SCALE GENOMIC DNA]</scope>
    <source>
        <strain evidence="5 6">NTR19</strain>
    </source>
</reference>
<dbReference type="SMART" id="SM00267">
    <property type="entry name" value="GGDEF"/>
    <property type="match status" value="1"/>
</dbReference>
<comment type="caution">
    <text evidence="5">The sequence shown here is derived from an EMBL/GenBank/DDBJ whole genome shotgun (WGS) entry which is preliminary data.</text>
</comment>
<keyword evidence="3" id="KW-1133">Transmembrane helix</keyword>
<feature type="transmembrane region" description="Helical" evidence="3">
    <location>
        <begin position="33"/>
        <end position="52"/>
    </location>
</feature>
<dbReference type="EMBL" id="JALPRY010000018">
    <property type="protein sequence ID" value="MCK8781525.1"/>
    <property type="molecule type" value="Genomic_DNA"/>
</dbReference>
<keyword evidence="6" id="KW-1185">Reference proteome</keyword>